<comment type="caution">
    <text evidence="1">The sequence shown here is derived from an EMBL/GenBank/DDBJ whole genome shotgun (WGS) entry which is preliminary data.</text>
</comment>
<dbReference type="InterPro" id="IPR018708">
    <property type="entry name" value="DUF2225"/>
</dbReference>
<accession>A0A4R9M0K7</accession>
<name>A0A4R9M0K7_9LEPT</name>
<sequence>MNLNLILECTIPSKEWRKRDSKIRENRLVTDANKEEKVISAIILQDVECPICKFAEVKNYSLKAKTLPIRHNVFQVPIYEENPKYFHVDFNELQFTVCPVCYYVGANKSEFNSFNSLSGTEKHTDTDKRIINYWEANSKQIKAQFSQIQVNEESFLDPRPAEAVLLSVNLAIYKATVEIHGKVPYSMIKRAHRYLRLYSLKFKYNKVMDDSLLKKTVADLEEVFRLSDFPEKAYEFEVCYLIVACSIKLGDETKAGEYIKVLDITKAELAQEAKTNPKVPLQEVTKWSTKAKELWQNRQDPEIWNL</sequence>
<gene>
    <name evidence="1" type="ORF">EHS15_09505</name>
</gene>
<dbReference type="Pfam" id="PF09986">
    <property type="entry name" value="DUF2225"/>
    <property type="match status" value="1"/>
</dbReference>
<evidence type="ECO:0000313" key="1">
    <source>
        <dbReference type="EMBL" id="TGN19325.1"/>
    </source>
</evidence>
<protein>
    <submittedName>
        <fullName evidence="1">DUF2225 domain-containing protein</fullName>
    </submittedName>
</protein>
<keyword evidence="2" id="KW-1185">Reference proteome</keyword>
<proteinExistence type="predicted"/>
<dbReference type="EMBL" id="RQHW01000032">
    <property type="protein sequence ID" value="TGN19325.1"/>
    <property type="molecule type" value="Genomic_DNA"/>
</dbReference>
<dbReference type="OrthoDB" id="321651at2"/>
<evidence type="ECO:0000313" key="2">
    <source>
        <dbReference type="Proteomes" id="UP000298058"/>
    </source>
</evidence>
<dbReference type="Proteomes" id="UP000298058">
    <property type="component" value="Unassembled WGS sequence"/>
</dbReference>
<reference evidence="1" key="1">
    <citation type="journal article" date="2019" name="PLoS Negl. Trop. Dis.">
        <title>Revisiting the worldwide diversity of Leptospira species in the environment.</title>
        <authorList>
            <person name="Vincent A.T."/>
            <person name="Schiettekatte O."/>
            <person name="Bourhy P."/>
            <person name="Veyrier F.J."/>
            <person name="Picardeau M."/>
        </authorList>
    </citation>
    <scope>NUCLEOTIDE SEQUENCE [LARGE SCALE GENOMIC DNA]</scope>
    <source>
        <strain evidence="1">201300427</strain>
    </source>
</reference>
<organism evidence="1 2">
    <name type="scientific">Leptospira idonii</name>
    <dbReference type="NCBI Taxonomy" id="1193500"/>
    <lineage>
        <taxon>Bacteria</taxon>
        <taxon>Pseudomonadati</taxon>
        <taxon>Spirochaetota</taxon>
        <taxon>Spirochaetia</taxon>
        <taxon>Leptospirales</taxon>
        <taxon>Leptospiraceae</taxon>
        <taxon>Leptospira</taxon>
    </lineage>
</organism>
<dbReference type="AlphaFoldDB" id="A0A4R9M0K7"/>